<protein>
    <submittedName>
        <fullName evidence="11">Solute carrier family 25 (Mitochondrial folate transporter), member 32</fullName>
    </submittedName>
</protein>
<name>S9V5R0_9TRYP</name>
<dbReference type="EMBL" id="ATMH01008265">
    <property type="protein sequence ID" value="EPY22276.1"/>
    <property type="molecule type" value="Genomic_DNA"/>
</dbReference>
<gene>
    <name evidence="11" type="ORF">STCU_08265</name>
</gene>
<dbReference type="OrthoDB" id="270584at2759"/>
<comment type="caution">
    <text evidence="11">The sequence shown here is derived from an EMBL/GenBank/DDBJ whole genome shotgun (WGS) entry which is preliminary data.</text>
</comment>
<evidence type="ECO:0000256" key="8">
    <source>
        <dbReference type="PROSITE-ProRule" id="PRU00282"/>
    </source>
</evidence>
<dbReference type="Pfam" id="PF00153">
    <property type="entry name" value="Mito_carr"/>
    <property type="match status" value="2"/>
</dbReference>
<feature type="transmembrane region" description="Helical" evidence="10">
    <location>
        <begin position="20"/>
        <end position="40"/>
    </location>
</feature>
<feature type="repeat" description="Solcar" evidence="8">
    <location>
        <begin position="14"/>
        <end position="101"/>
    </location>
</feature>
<evidence type="ECO:0000256" key="1">
    <source>
        <dbReference type="ARBA" id="ARBA00004141"/>
    </source>
</evidence>
<evidence type="ECO:0000256" key="4">
    <source>
        <dbReference type="ARBA" id="ARBA00022692"/>
    </source>
</evidence>
<dbReference type="SUPFAM" id="SSF103506">
    <property type="entry name" value="Mitochondrial carrier"/>
    <property type="match status" value="1"/>
</dbReference>
<dbReference type="PROSITE" id="PS50920">
    <property type="entry name" value="SOLCAR"/>
    <property type="match status" value="2"/>
</dbReference>
<dbReference type="Gene3D" id="1.50.40.10">
    <property type="entry name" value="Mitochondrial carrier domain"/>
    <property type="match status" value="1"/>
</dbReference>
<keyword evidence="5" id="KW-0677">Repeat</keyword>
<dbReference type="Proteomes" id="UP000015354">
    <property type="component" value="Unassembled WGS sequence"/>
</dbReference>
<reference evidence="11 12" key="1">
    <citation type="journal article" date="2013" name="PLoS ONE">
        <title>Predicting the Proteins of Angomonas deanei, Strigomonas culicis and Their Respective Endosymbionts Reveals New Aspects of the Trypanosomatidae Family.</title>
        <authorList>
            <person name="Motta M.C."/>
            <person name="Martins A.C."/>
            <person name="de Souza S.S."/>
            <person name="Catta-Preta C.M."/>
            <person name="Silva R."/>
            <person name="Klein C.C."/>
            <person name="de Almeida L.G."/>
            <person name="de Lima Cunha O."/>
            <person name="Ciapina L.P."/>
            <person name="Brocchi M."/>
            <person name="Colabardini A.C."/>
            <person name="de Araujo Lima B."/>
            <person name="Machado C.R."/>
            <person name="de Almeida Soares C.M."/>
            <person name="Probst C.M."/>
            <person name="de Menezes C.B."/>
            <person name="Thompson C.E."/>
            <person name="Bartholomeu D.C."/>
            <person name="Gradia D.F."/>
            <person name="Pavoni D.P."/>
            <person name="Grisard E.C."/>
            <person name="Fantinatti-Garboggini F."/>
            <person name="Marchini F.K."/>
            <person name="Rodrigues-Luiz G.F."/>
            <person name="Wagner G."/>
            <person name="Goldman G.H."/>
            <person name="Fietto J.L."/>
            <person name="Elias M.C."/>
            <person name="Goldman M.H."/>
            <person name="Sagot M.F."/>
            <person name="Pereira M."/>
            <person name="Stoco P.H."/>
            <person name="de Mendonca-Neto R.P."/>
            <person name="Teixeira S.M."/>
            <person name="Maciel T.E."/>
            <person name="de Oliveira Mendes T.A."/>
            <person name="Urmenyi T.P."/>
            <person name="de Souza W."/>
            <person name="Schenkman S."/>
            <person name="de Vasconcelos A.T."/>
        </authorList>
    </citation>
    <scope>NUCLEOTIDE SEQUENCE [LARGE SCALE GENOMIC DNA]</scope>
</reference>
<keyword evidence="12" id="KW-1185">Reference proteome</keyword>
<comment type="subcellular location">
    <subcellularLocation>
        <location evidence="1">Membrane</location>
        <topology evidence="1">Multi-pass membrane protein</topology>
    </subcellularLocation>
</comment>
<sequence length="212" mass="23931">MSVYRALCNATESTHYVARALISIFASGVASLICSPVFLIKSRMQLEETRMSNHYNTFRGGVRHVVQSSGLRGLWRGVSLQLLLIIPNALGIPTYDLLKSGVLQYKLRHGASPEDELNIVEVCVCSALTKCLLLLLSHPMVMIRTRIQDQRALEGERQYTKVVQSARLVLRTQGITGMYRGFHLALIHSLPRSLFYYVAYEKTLYALTKWQA</sequence>
<dbReference type="InterPro" id="IPR018108">
    <property type="entry name" value="MCP_transmembrane"/>
</dbReference>
<dbReference type="AlphaFoldDB" id="S9V5R0"/>
<evidence type="ECO:0000313" key="12">
    <source>
        <dbReference type="Proteomes" id="UP000015354"/>
    </source>
</evidence>
<keyword evidence="7 8" id="KW-0472">Membrane</keyword>
<dbReference type="GO" id="GO:0006862">
    <property type="term" value="P:nucleotide transport"/>
    <property type="evidence" value="ECO:0007669"/>
    <property type="project" value="InterPro"/>
</dbReference>
<evidence type="ECO:0000256" key="6">
    <source>
        <dbReference type="ARBA" id="ARBA00022989"/>
    </source>
</evidence>
<keyword evidence="3 9" id="KW-0813">Transport</keyword>
<organism evidence="11 12">
    <name type="scientific">Strigomonas culicis</name>
    <dbReference type="NCBI Taxonomy" id="28005"/>
    <lineage>
        <taxon>Eukaryota</taxon>
        <taxon>Discoba</taxon>
        <taxon>Euglenozoa</taxon>
        <taxon>Kinetoplastea</taxon>
        <taxon>Metakinetoplastina</taxon>
        <taxon>Trypanosomatida</taxon>
        <taxon>Trypanosomatidae</taxon>
        <taxon>Strigomonadinae</taxon>
        <taxon>Strigomonas</taxon>
    </lineage>
</organism>
<evidence type="ECO:0000256" key="7">
    <source>
        <dbReference type="ARBA" id="ARBA00023136"/>
    </source>
</evidence>
<evidence type="ECO:0000313" key="11">
    <source>
        <dbReference type="EMBL" id="EPY22276.1"/>
    </source>
</evidence>
<proteinExistence type="inferred from homology"/>
<feature type="repeat" description="Solcar" evidence="8">
    <location>
        <begin position="117"/>
        <end position="206"/>
    </location>
</feature>
<accession>S9V5R0</accession>
<dbReference type="InterPro" id="IPR044712">
    <property type="entry name" value="SLC25A32-like"/>
</dbReference>
<dbReference type="InterPro" id="IPR023395">
    <property type="entry name" value="MCP_dom_sf"/>
</dbReference>
<evidence type="ECO:0000256" key="3">
    <source>
        <dbReference type="ARBA" id="ARBA00022448"/>
    </source>
</evidence>
<keyword evidence="6 10" id="KW-1133">Transmembrane helix</keyword>
<evidence type="ECO:0000256" key="5">
    <source>
        <dbReference type="ARBA" id="ARBA00022737"/>
    </source>
</evidence>
<evidence type="ECO:0000256" key="10">
    <source>
        <dbReference type="SAM" id="Phobius"/>
    </source>
</evidence>
<dbReference type="GO" id="GO:0016020">
    <property type="term" value="C:membrane"/>
    <property type="evidence" value="ECO:0007669"/>
    <property type="project" value="UniProtKB-SubCell"/>
</dbReference>
<keyword evidence="4 8" id="KW-0812">Transmembrane</keyword>
<evidence type="ECO:0000256" key="2">
    <source>
        <dbReference type="ARBA" id="ARBA00006375"/>
    </source>
</evidence>
<dbReference type="PANTHER" id="PTHR45683">
    <property type="entry name" value="MITOCHONDRIAL NICOTINAMIDE ADENINE DINUCLEOTIDE TRANSPORTER 1-RELATED-RELATED"/>
    <property type="match status" value="1"/>
</dbReference>
<evidence type="ECO:0000256" key="9">
    <source>
        <dbReference type="RuleBase" id="RU000488"/>
    </source>
</evidence>
<dbReference type="GO" id="GO:0055085">
    <property type="term" value="P:transmembrane transport"/>
    <property type="evidence" value="ECO:0007669"/>
    <property type="project" value="InterPro"/>
</dbReference>
<comment type="similarity">
    <text evidence="2 9">Belongs to the mitochondrial carrier (TC 2.A.29) family.</text>
</comment>